<name>A0A3Q3ECM4_9LABR</name>
<dbReference type="Gene3D" id="2.10.70.10">
    <property type="entry name" value="Complement Module, domain 1"/>
    <property type="match status" value="2"/>
</dbReference>
<dbReference type="InterPro" id="IPR000436">
    <property type="entry name" value="Sushi_SCR_CCP_dom"/>
</dbReference>
<dbReference type="CDD" id="cd00033">
    <property type="entry name" value="CCP"/>
    <property type="match status" value="2"/>
</dbReference>
<reference evidence="7" key="2">
    <citation type="submission" date="2025-09" db="UniProtKB">
        <authorList>
            <consortium name="Ensembl"/>
        </authorList>
    </citation>
    <scope>IDENTIFICATION</scope>
</reference>
<keyword evidence="3" id="KW-0732">Signal</keyword>
<feature type="domain" description="Sushi" evidence="6">
    <location>
        <begin position="22"/>
        <end position="79"/>
    </location>
</feature>
<protein>
    <recommendedName>
        <fullName evidence="6">Sushi domain-containing protein</fullName>
    </recommendedName>
</protein>
<keyword evidence="4 5" id="KW-1015">Disulfide bond</keyword>
<proteinExistence type="predicted"/>
<dbReference type="Ensembl" id="ENSLBET00000005386.1">
    <property type="protein sequence ID" value="ENSLBEP00000005117.1"/>
    <property type="gene ID" value="ENSLBEG00000003949.1"/>
</dbReference>
<dbReference type="SUPFAM" id="SSF57535">
    <property type="entry name" value="Complement control module/SCR domain"/>
    <property type="match status" value="2"/>
</dbReference>
<evidence type="ECO:0000256" key="5">
    <source>
        <dbReference type="PROSITE-ProRule" id="PRU00302"/>
    </source>
</evidence>
<feature type="domain" description="Sushi" evidence="6">
    <location>
        <begin position="82"/>
        <end position="141"/>
    </location>
</feature>
<dbReference type="PANTHER" id="PTHR45785">
    <property type="entry name" value="COMPLEMENT FACTOR H-RELATED"/>
    <property type="match status" value="1"/>
</dbReference>
<dbReference type="PROSITE" id="PS50923">
    <property type="entry name" value="SUSHI"/>
    <property type="match status" value="2"/>
</dbReference>
<dbReference type="SMART" id="SM00032">
    <property type="entry name" value="CCP"/>
    <property type="match status" value="2"/>
</dbReference>
<comment type="subcellular location">
    <subcellularLocation>
        <location evidence="1">Virion</location>
    </subcellularLocation>
</comment>
<dbReference type="InterPro" id="IPR051503">
    <property type="entry name" value="ComplSys_Reg/VirEntry_Med"/>
</dbReference>
<keyword evidence="2 5" id="KW-0768">Sushi</keyword>
<keyword evidence="8" id="KW-1185">Reference proteome</keyword>
<dbReference type="InterPro" id="IPR035976">
    <property type="entry name" value="Sushi/SCR/CCP_sf"/>
</dbReference>
<sequence>MMIINAILIYQRLTSLSLVLEVRCSNQRDLRVYSWNVRWGQIITLDESVSYRCKTGYRAASSSARCTRDGWSPNPLCQAVSNPCKPPPKIENAVIVKSYQKQYLSDSEVTYQCRDKYTMEGEGTVRCFHGQWEFKNISCRRKYIQNERISRKSTYKFKTDKVTDILVQKCMRGIKNPIKGGSNHLRVSGQDTIFDAKV</sequence>
<reference evidence="7" key="1">
    <citation type="submission" date="2025-08" db="UniProtKB">
        <authorList>
            <consortium name="Ensembl"/>
        </authorList>
    </citation>
    <scope>IDENTIFICATION</scope>
</reference>
<evidence type="ECO:0000313" key="8">
    <source>
        <dbReference type="Proteomes" id="UP000261660"/>
    </source>
</evidence>
<evidence type="ECO:0000259" key="6">
    <source>
        <dbReference type="PROSITE" id="PS50923"/>
    </source>
</evidence>
<evidence type="ECO:0000256" key="3">
    <source>
        <dbReference type="ARBA" id="ARBA00022729"/>
    </source>
</evidence>
<dbReference type="GeneTree" id="ENSGT01150000287573"/>
<evidence type="ECO:0000313" key="7">
    <source>
        <dbReference type="Ensembl" id="ENSLBEP00000005117.1"/>
    </source>
</evidence>
<evidence type="ECO:0000256" key="2">
    <source>
        <dbReference type="ARBA" id="ARBA00022659"/>
    </source>
</evidence>
<feature type="disulfide bond" evidence="5">
    <location>
        <begin position="84"/>
        <end position="127"/>
    </location>
</feature>
<dbReference type="InParanoid" id="A0A3Q3ECM4"/>
<accession>A0A3Q3ECM4</accession>
<dbReference type="STRING" id="56723.ENSLBEP00000005117"/>
<evidence type="ECO:0000256" key="1">
    <source>
        <dbReference type="ARBA" id="ARBA00004328"/>
    </source>
</evidence>
<dbReference type="PANTHER" id="PTHR45785:SF2">
    <property type="entry name" value="COMPLEMENT FACTOR H-RELATED"/>
    <property type="match status" value="1"/>
</dbReference>
<organism evidence="7 8">
    <name type="scientific">Labrus bergylta</name>
    <name type="common">ballan wrasse</name>
    <dbReference type="NCBI Taxonomy" id="56723"/>
    <lineage>
        <taxon>Eukaryota</taxon>
        <taxon>Metazoa</taxon>
        <taxon>Chordata</taxon>
        <taxon>Craniata</taxon>
        <taxon>Vertebrata</taxon>
        <taxon>Euteleostomi</taxon>
        <taxon>Actinopterygii</taxon>
        <taxon>Neopterygii</taxon>
        <taxon>Teleostei</taxon>
        <taxon>Neoteleostei</taxon>
        <taxon>Acanthomorphata</taxon>
        <taxon>Eupercaria</taxon>
        <taxon>Labriformes</taxon>
        <taxon>Labridae</taxon>
        <taxon>Labrus</taxon>
    </lineage>
</organism>
<evidence type="ECO:0000256" key="4">
    <source>
        <dbReference type="ARBA" id="ARBA00023157"/>
    </source>
</evidence>
<comment type="caution">
    <text evidence="5">Lacks conserved residue(s) required for the propagation of feature annotation.</text>
</comment>
<dbReference type="AlphaFoldDB" id="A0A3Q3ECM4"/>
<dbReference type="Pfam" id="PF00084">
    <property type="entry name" value="Sushi"/>
    <property type="match status" value="2"/>
</dbReference>
<dbReference type="Proteomes" id="UP000261660">
    <property type="component" value="Unplaced"/>
</dbReference>